<accession>A0A432W6T6</accession>
<sequence length="222" mass="25579">MSIFSRFTDIVNANLNSLLDKAEDPQKMVRLIIQEMEDTLVEVRSSSAKTLAEKKELTRHLSQLEREAQDWESKAELALSKDRDDLARAALLEKKKLQEALESLQREIERVDEHIDRLSDEIGQLQEKLSDAKARQKSILMRQRTATSRLSVKSKLDSGKVDQAMQKFDRYEAKIEGIESQVDAYDLGKKTLSDEFKTLENESQVEDELAALKQRVQDRDKQ</sequence>
<name>A0A432W6T6_9GAMM</name>
<dbReference type="NCBIfam" id="TIGR02977">
    <property type="entry name" value="phageshock_pspA"/>
    <property type="match status" value="1"/>
</dbReference>
<keyword evidence="2" id="KW-0175">Coiled coil</keyword>
<comment type="similarity">
    <text evidence="1">Belongs to the PspA/Vipp/IM30 family.</text>
</comment>
<evidence type="ECO:0000256" key="2">
    <source>
        <dbReference type="SAM" id="Coils"/>
    </source>
</evidence>
<organism evidence="3 4">
    <name type="scientific">Aliidiomarina minuta</name>
    <dbReference type="NCBI Taxonomy" id="880057"/>
    <lineage>
        <taxon>Bacteria</taxon>
        <taxon>Pseudomonadati</taxon>
        <taxon>Pseudomonadota</taxon>
        <taxon>Gammaproteobacteria</taxon>
        <taxon>Alteromonadales</taxon>
        <taxon>Idiomarinaceae</taxon>
        <taxon>Aliidiomarina</taxon>
    </lineage>
</organism>
<evidence type="ECO:0000313" key="3">
    <source>
        <dbReference type="EMBL" id="RUO25793.1"/>
    </source>
</evidence>
<dbReference type="InterPro" id="IPR014319">
    <property type="entry name" value="Phageshock_PspA"/>
</dbReference>
<dbReference type="PANTHER" id="PTHR31088:SF6">
    <property type="entry name" value="PHAGE SHOCK PROTEIN A"/>
    <property type="match status" value="1"/>
</dbReference>
<dbReference type="InterPro" id="IPR007157">
    <property type="entry name" value="PspA_VIPP1"/>
</dbReference>
<comment type="caution">
    <text evidence="3">The sequence shown here is derived from an EMBL/GenBank/DDBJ whole genome shotgun (WGS) entry which is preliminary data.</text>
</comment>
<dbReference type="GO" id="GO:0009271">
    <property type="term" value="P:phage shock"/>
    <property type="evidence" value="ECO:0007669"/>
    <property type="project" value="TreeGrafter"/>
</dbReference>
<proteinExistence type="inferred from homology"/>
<dbReference type="EMBL" id="PIPL01000001">
    <property type="protein sequence ID" value="RUO25793.1"/>
    <property type="molecule type" value="Genomic_DNA"/>
</dbReference>
<gene>
    <name evidence="3" type="primary">pspA</name>
    <name evidence="3" type="ORF">CWE09_03420</name>
</gene>
<dbReference type="Pfam" id="PF04012">
    <property type="entry name" value="PspA_IM30"/>
    <property type="match status" value="1"/>
</dbReference>
<reference evidence="3 4" key="1">
    <citation type="journal article" date="2011" name="Front. Microbiol.">
        <title>Genomic signatures of strain selection and enhancement in Bacillus atrophaeus var. globigii, a historical biowarfare simulant.</title>
        <authorList>
            <person name="Gibbons H.S."/>
            <person name="Broomall S.M."/>
            <person name="McNew L.A."/>
            <person name="Daligault H."/>
            <person name="Chapman C."/>
            <person name="Bruce D."/>
            <person name="Karavis M."/>
            <person name="Krepps M."/>
            <person name="McGregor P.A."/>
            <person name="Hong C."/>
            <person name="Park K.H."/>
            <person name="Akmal A."/>
            <person name="Feldman A."/>
            <person name="Lin J.S."/>
            <person name="Chang W.E."/>
            <person name="Higgs B.W."/>
            <person name="Demirev P."/>
            <person name="Lindquist J."/>
            <person name="Liem A."/>
            <person name="Fochler E."/>
            <person name="Read T.D."/>
            <person name="Tapia R."/>
            <person name="Johnson S."/>
            <person name="Bishop-Lilly K.A."/>
            <person name="Detter C."/>
            <person name="Han C."/>
            <person name="Sozhamannan S."/>
            <person name="Rosenzweig C.N."/>
            <person name="Skowronski E.W."/>
        </authorList>
    </citation>
    <scope>NUCLEOTIDE SEQUENCE [LARGE SCALE GENOMIC DNA]</scope>
    <source>
        <strain evidence="3 4">MLST1</strain>
    </source>
</reference>
<dbReference type="RefSeq" id="WP_126802611.1">
    <property type="nucleotide sequence ID" value="NZ_PIPL01000001.1"/>
</dbReference>
<feature type="coiled-coil region" evidence="2">
    <location>
        <begin position="161"/>
        <end position="222"/>
    </location>
</feature>
<dbReference type="OrthoDB" id="9779630at2"/>
<feature type="coiled-coil region" evidence="2">
    <location>
        <begin position="47"/>
        <end position="135"/>
    </location>
</feature>
<evidence type="ECO:0000256" key="1">
    <source>
        <dbReference type="ARBA" id="ARBA00043985"/>
    </source>
</evidence>
<dbReference type="AlphaFoldDB" id="A0A432W6T6"/>
<dbReference type="Proteomes" id="UP000288293">
    <property type="component" value="Unassembled WGS sequence"/>
</dbReference>
<keyword evidence="4" id="KW-1185">Reference proteome</keyword>
<protein>
    <submittedName>
        <fullName evidence="3">Phage shock protein PspA</fullName>
    </submittedName>
</protein>
<dbReference type="GO" id="GO:0005829">
    <property type="term" value="C:cytosol"/>
    <property type="evidence" value="ECO:0007669"/>
    <property type="project" value="TreeGrafter"/>
</dbReference>
<dbReference type="PANTHER" id="PTHR31088">
    <property type="entry name" value="MEMBRANE-ASSOCIATED PROTEIN VIPP1, CHLOROPLASTIC"/>
    <property type="match status" value="1"/>
</dbReference>
<evidence type="ECO:0000313" key="4">
    <source>
        <dbReference type="Proteomes" id="UP000288293"/>
    </source>
</evidence>